<dbReference type="Pfam" id="PF01408">
    <property type="entry name" value="GFO_IDH_MocA"/>
    <property type="match status" value="1"/>
</dbReference>
<evidence type="ECO:0000256" key="5">
    <source>
        <dbReference type="ARBA" id="ARBA00023295"/>
    </source>
</evidence>
<proteinExistence type="inferred from homology"/>
<comment type="cofactor">
    <cofactor evidence="1">
        <name>NAD(+)</name>
        <dbReference type="ChEBI" id="CHEBI:57540"/>
    </cofactor>
</comment>
<dbReference type="GO" id="GO:0000166">
    <property type="term" value="F:nucleotide binding"/>
    <property type="evidence" value="ECO:0007669"/>
    <property type="project" value="InterPro"/>
</dbReference>
<dbReference type="Gene3D" id="3.30.360.10">
    <property type="entry name" value="Dihydrodipicolinate Reductase, domain 2"/>
    <property type="match status" value="1"/>
</dbReference>
<evidence type="ECO:0000313" key="8">
    <source>
        <dbReference type="EMBL" id="NGP89176.1"/>
    </source>
</evidence>
<keyword evidence="4" id="KW-0520">NAD</keyword>
<evidence type="ECO:0000256" key="1">
    <source>
        <dbReference type="ARBA" id="ARBA00001911"/>
    </source>
</evidence>
<evidence type="ECO:0000259" key="7">
    <source>
        <dbReference type="Pfam" id="PF21252"/>
    </source>
</evidence>
<evidence type="ECO:0000256" key="2">
    <source>
        <dbReference type="ARBA" id="ARBA00009329"/>
    </source>
</evidence>
<dbReference type="PANTHER" id="PTHR43818">
    <property type="entry name" value="BCDNA.GH03377"/>
    <property type="match status" value="1"/>
</dbReference>
<name>A0A6M1T0X8_9BACT</name>
<feature type="domain" description="Glycosyl hydrolase 109 C-terminal" evidence="7">
    <location>
        <begin position="173"/>
        <end position="347"/>
    </location>
</feature>
<dbReference type="InterPro" id="IPR050463">
    <property type="entry name" value="Gfo/Idh/MocA_oxidrdct_glycsds"/>
</dbReference>
<reference evidence="8 9" key="1">
    <citation type="submission" date="2020-02" db="EMBL/GenBank/DDBJ databases">
        <title>Aliifodinibius halophilus 2W32, complete genome.</title>
        <authorList>
            <person name="Li Y."/>
            <person name="Wu S."/>
        </authorList>
    </citation>
    <scope>NUCLEOTIDE SEQUENCE [LARGE SCALE GENOMIC DNA]</scope>
    <source>
        <strain evidence="8 9">2W32</strain>
    </source>
</reference>
<evidence type="ECO:0000256" key="4">
    <source>
        <dbReference type="ARBA" id="ARBA00023027"/>
    </source>
</evidence>
<dbReference type="AlphaFoldDB" id="A0A6M1T0X8"/>
<dbReference type="PANTHER" id="PTHR43818:SF1">
    <property type="entry name" value="GLYCOSYL HYDROLASE FAMILY 109 PROTEIN"/>
    <property type="match status" value="1"/>
</dbReference>
<sequence length="444" mass="49860">MGKKMNRKDFIKTSALTGLGLSLAPFSTLVGKDDRTVSLGFLGVGARGTSHLQGILNRDDVEVNAILDPKKENLNRALDMVEKAGQDRPDGYLNEEDYTKLCQRDDIDGVIIASPWVYHTRQAVAAMENGKYAGVEVPAALTIEDCWELVQVSERTGMPCMMLENVCYRRDVMAILNMVREGLFGEMIHARCGYQHDLTPYIFNDDLEYGPGTGSVSSWRTEHYKKRNGDHYPTHGIGPVAHWLDINRGNRFVKLTANATKAKGLESHIEYYGGKDHPNEEVDWKTGDIVTSTITTANGETIIITFDTTLPRPYSLGFRAQGTNGIWQMERDAVHIRGRSNAHRWEEFDKYQDEFDSELWKRHEREAEGSGHGGMDYFVRNAFVEAIKNQVPTPQDVYDAAAWSVISPLSEQSIAEGGAPVEFPDFTGGKWIENNRIFDPNGKF</sequence>
<dbReference type="Gene3D" id="3.40.50.720">
    <property type="entry name" value="NAD(P)-binding Rossmann-like Domain"/>
    <property type="match status" value="1"/>
</dbReference>
<dbReference type="InterPro" id="IPR036291">
    <property type="entry name" value="NAD(P)-bd_dom_sf"/>
</dbReference>
<dbReference type="SUPFAM" id="SSF55347">
    <property type="entry name" value="Glyceraldehyde-3-phosphate dehydrogenase-like, C-terminal domain"/>
    <property type="match status" value="1"/>
</dbReference>
<organism evidence="8 9">
    <name type="scientific">Fodinibius halophilus</name>
    <dbReference type="NCBI Taxonomy" id="1736908"/>
    <lineage>
        <taxon>Bacteria</taxon>
        <taxon>Pseudomonadati</taxon>
        <taxon>Balneolota</taxon>
        <taxon>Balneolia</taxon>
        <taxon>Balneolales</taxon>
        <taxon>Balneolaceae</taxon>
        <taxon>Fodinibius</taxon>
    </lineage>
</organism>
<keyword evidence="5" id="KW-0326">Glycosidase</keyword>
<dbReference type="InterPro" id="IPR000683">
    <property type="entry name" value="Gfo/Idh/MocA-like_OxRdtase_N"/>
</dbReference>
<dbReference type="EMBL" id="JAALLS010000016">
    <property type="protein sequence ID" value="NGP89176.1"/>
    <property type="molecule type" value="Genomic_DNA"/>
</dbReference>
<keyword evidence="3" id="KW-0378">Hydrolase</keyword>
<dbReference type="Proteomes" id="UP000479132">
    <property type="component" value="Unassembled WGS sequence"/>
</dbReference>
<evidence type="ECO:0000256" key="3">
    <source>
        <dbReference type="ARBA" id="ARBA00022801"/>
    </source>
</evidence>
<dbReference type="GO" id="GO:0016798">
    <property type="term" value="F:hydrolase activity, acting on glycosyl bonds"/>
    <property type="evidence" value="ECO:0007669"/>
    <property type="project" value="UniProtKB-KW"/>
</dbReference>
<evidence type="ECO:0000259" key="6">
    <source>
        <dbReference type="Pfam" id="PF01408"/>
    </source>
</evidence>
<dbReference type="Pfam" id="PF21252">
    <property type="entry name" value="Glyco_hydro_109_C"/>
    <property type="match status" value="1"/>
</dbReference>
<comment type="caution">
    <text evidence="8">The sequence shown here is derived from an EMBL/GenBank/DDBJ whole genome shotgun (WGS) entry which is preliminary data.</text>
</comment>
<protein>
    <submittedName>
        <fullName evidence="8">Gfo/Idh/MocA family oxidoreductase</fullName>
    </submittedName>
</protein>
<feature type="domain" description="Gfo/Idh/MocA-like oxidoreductase N-terminal" evidence="6">
    <location>
        <begin position="39"/>
        <end position="161"/>
    </location>
</feature>
<comment type="similarity">
    <text evidence="2">Belongs to the Gfo/Idh/MocA family. Glycosyl hydrolase 109 subfamily.</text>
</comment>
<accession>A0A6M1T0X8</accession>
<dbReference type="InterPro" id="IPR049303">
    <property type="entry name" value="Glyco_hydro_109_C"/>
</dbReference>
<dbReference type="SUPFAM" id="SSF51735">
    <property type="entry name" value="NAD(P)-binding Rossmann-fold domains"/>
    <property type="match status" value="1"/>
</dbReference>
<keyword evidence="9" id="KW-1185">Reference proteome</keyword>
<gene>
    <name evidence="8" type="ORF">G3569_12520</name>
</gene>
<evidence type="ECO:0000313" key="9">
    <source>
        <dbReference type="Proteomes" id="UP000479132"/>
    </source>
</evidence>